<proteinExistence type="predicted"/>
<evidence type="ECO:0000256" key="1">
    <source>
        <dbReference type="SAM" id="Phobius"/>
    </source>
</evidence>
<accession>A0ABP6BYD5</accession>
<evidence type="ECO:0000259" key="2">
    <source>
        <dbReference type="SMART" id="SM00014"/>
    </source>
</evidence>
<dbReference type="SMART" id="SM00014">
    <property type="entry name" value="acidPPc"/>
    <property type="match status" value="1"/>
</dbReference>
<dbReference type="Pfam" id="PF01569">
    <property type="entry name" value="PAP2"/>
    <property type="match status" value="1"/>
</dbReference>
<evidence type="ECO:0000313" key="3">
    <source>
        <dbReference type="EMBL" id="GAA2593697.1"/>
    </source>
</evidence>
<feature type="transmembrane region" description="Helical" evidence="1">
    <location>
        <begin position="102"/>
        <end position="124"/>
    </location>
</feature>
<dbReference type="Proteomes" id="UP001501509">
    <property type="component" value="Unassembled WGS sequence"/>
</dbReference>
<feature type="transmembrane region" description="Helical" evidence="1">
    <location>
        <begin position="171"/>
        <end position="190"/>
    </location>
</feature>
<dbReference type="InterPro" id="IPR000326">
    <property type="entry name" value="PAP2/HPO"/>
</dbReference>
<feature type="transmembrane region" description="Helical" evidence="1">
    <location>
        <begin position="21"/>
        <end position="41"/>
    </location>
</feature>
<keyword evidence="1" id="KW-1133">Transmembrane helix</keyword>
<keyword evidence="1" id="KW-0472">Membrane</keyword>
<reference evidence="4" key="1">
    <citation type="journal article" date="2019" name="Int. J. Syst. Evol. Microbiol.">
        <title>The Global Catalogue of Microorganisms (GCM) 10K type strain sequencing project: providing services to taxonomists for standard genome sequencing and annotation.</title>
        <authorList>
            <consortium name="The Broad Institute Genomics Platform"/>
            <consortium name="The Broad Institute Genome Sequencing Center for Infectious Disease"/>
            <person name="Wu L."/>
            <person name="Ma J."/>
        </authorList>
    </citation>
    <scope>NUCLEOTIDE SEQUENCE [LARGE SCALE GENOMIC DNA]</scope>
    <source>
        <strain evidence="4">JCM 6833</strain>
    </source>
</reference>
<dbReference type="SUPFAM" id="SSF48317">
    <property type="entry name" value="Acid phosphatase/Vanadium-dependent haloperoxidase"/>
    <property type="match status" value="1"/>
</dbReference>
<name>A0ABP6BYD5_9ACTN</name>
<comment type="caution">
    <text evidence="3">The sequence shown here is derived from an EMBL/GenBank/DDBJ whole genome shotgun (WGS) entry which is preliminary data.</text>
</comment>
<feature type="transmembrane region" description="Helical" evidence="1">
    <location>
        <begin position="196"/>
        <end position="216"/>
    </location>
</feature>
<dbReference type="InterPro" id="IPR036938">
    <property type="entry name" value="PAP2/HPO_sf"/>
</dbReference>
<dbReference type="EMBL" id="BAAATD010000003">
    <property type="protein sequence ID" value="GAA2593697.1"/>
    <property type="molecule type" value="Genomic_DNA"/>
</dbReference>
<organism evidence="3 4">
    <name type="scientific">Actinomadura fulvescens</name>
    <dbReference type="NCBI Taxonomy" id="46160"/>
    <lineage>
        <taxon>Bacteria</taxon>
        <taxon>Bacillati</taxon>
        <taxon>Actinomycetota</taxon>
        <taxon>Actinomycetes</taxon>
        <taxon>Streptosporangiales</taxon>
        <taxon>Thermomonosporaceae</taxon>
        <taxon>Actinomadura</taxon>
    </lineage>
</organism>
<feature type="transmembrane region" description="Helical" evidence="1">
    <location>
        <begin position="144"/>
        <end position="164"/>
    </location>
</feature>
<keyword evidence="1" id="KW-0812">Transmembrane</keyword>
<keyword evidence="4" id="KW-1185">Reference proteome</keyword>
<dbReference type="Gene3D" id="1.20.144.10">
    <property type="entry name" value="Phosphatidic acid phosphatase type 2/haloperoxidase"/>
    <property type="match status" value="1"/>
</dbReference>
<protein>
    <submittedName>
        <fullName evidence="3">Phosphatase PAP2 family protein</fullName>
    </submittedName>
</protein>
<gene>
    <name evidence="3" type="ORF">GCM10010411_28560</name>
</gene>
<feature type="domain" description="Phosphatidic acid phosphatase type 2/haloperoxidase" evidence="2">
    <location>
        <begin position="103"/>
        <end position="210"/>
    </location>
</feature>
<feature type="transmembrane region" description="Helical" evidence="1">
    <location>
        <begin position="71"/>
        <end position="90"/>
    </location>
</feature>
<sequence length="225" mass="23752">MRVPRSGGGRLPNRLRPYAPPLAAAVVAVAATVDVLAGGPLRRFDHWVFADGLPPRTGAWHFFWRTVVNGGQYWIVATAAALATLWVAWRHRDRGPGSVIGFLARAALWLVGAELTIRAAQVAFARTPPLAGADLLFQDGYLSYPSGHAANAAACWIFILAVLGATRRVRVAAHVLIAGVAVAVVTLGYHWPTDAIAGWALGVVLGRIGAALVAGWPGSQEAPPH</sequence>
<dbReference type="RefSeq" id="WP_344541128.1">
    <property type="nucleotide sequence ID" value="NZ_BAAATD010000003.1"/>
</dbReference>
<evidence type="ECO:0000313" key="4">
    <source>
        <dbReference type="Proteomes" id="UP001501509"/>
    </source>
</evidence>